<dbReference type="NCBIfam" id="NF038214">
    <property type="entry name" value="IS21_help_AAA"/>
    <property type="match status" value="1"/>
</dbReference>
<dbReference type="SUPFAM" id="SSF52540">
    <property type="entry name" value="P-loop containing nucleoside triphosphate hydrolases"/>
    <property type="match status" value="1"/>
</dbReference>
<gene>
    <name evidence="6" type="primary">istB</name>
    <name evidence="6" type="ORF">QWY28_23025</name>
</gene>
<feature type="compositionally biased region" description="Pro residues" evidence="4">
    <location>
        <begin position="272"/>
        <end position="297"/>
    </location>
</feature>
<dbReference type="InterPro" id="IPR020591">
    <property type="entry name" value="Chromosome_initiator_DnaA-like"/>
</dbReference>
<evidence type="ECO:0000256" key="4">
    <source>
        <dbReference type="SAM" id="MobiDB-lite"/>
    </source>
</evidence>
<dbReference type="Pfam" id="PF01695">
    <property type="entry name" value="IstB_IS21"/>
    <property type="match status" value="1"/>
</dbReference>
<protein>
    <submittedName>
        <fullName evidence="6">IS21-like element helper ATPase IstB</fullName>
    </submittedName>
</protein>
<dbReference type="Gene3D" id="3.40.50.300">
    <property type="entry name" value="P-loop containing nucleotide triphosphate hydrolases"/>
    <property type="match status" value="1"/>
</dbReference>
<feature type="region of interest" description="Disordered" evidence="4">
    <location>
        <begin position="257"/>
        <end position="297"/>
    </location>
</feature>
<proteinExistence type="inferred from homology"/>
<keyword evidence="7" id="KW-1185">Reference proteome</keyword>
<sequence length="297" mass="32020">MSPTTRPTTAATPTLTALSDPAATAAIDTACRALMLPTVRTEAASMAAAAAKQRLSHKAFLAEVLLAECDERDARRQVRRVKEAKFPRTKRLADFDTRALPDLPPATLAHLASGGWIDQGEPLVLLGDSGTGKTHLLIALGTAAAEQGRRVRYVTTAALVNELIEAADDKQLSRVVGRYARLDLLCLDELGYVHLDPRGAELLFQIITAREERASIACASNAPFSEWGATFTDPRLAAAVVDRLTFNAHIIQTGSASYRLNSTTRARKDPAPPRPPPPRPLTPPPPPPREPTPEPMH</sequence>
<evidence type="ECO:0000256" key="2">
    <source>
        <dbReference type="ARBA" id="ARBA00022741"/>
    </source>
</evidence>
<accession>A0ABT8FMF0</accession>
<dbReference type="EMBL" id="JAUHJQ010000032">
    <property type="protein sequence ID" value="MDN4175848.1"/>
    <property type="molecule type" value="Genomic_DNA"/>
</dbReference>
<dbReference type="PANTHER" id="PTHR30050:SF4">
    <property type="entry name" value="ATP-BINDING PROTEIN RV3427C IN INSERTION SEQUENCE-RELATED"/>
    <property type="match status" value="1"/>
</dbReference>
<dbReference type="RefSeq" id="WP_300955257.1">
    <property type="nucleotide sequence ID" value="NZ_JAUHJQ010000032.1"/>
</dbReference>
<dbReference type="InterPro" id="IPR027417">
    <property type="entry name" value="P-loop_NTPase"/>
</dbReference>
<dbReference type="PRINTS" id="PR00051">
    <property type="entry name" value="DNAA"/>
</dbReference>
<dbReference type="SMART" id="SM00382">
    <property type="entry name" value="AAA"/>
    <property type="match status" value="1"/>
</dbReference>
<name>A0ABT8FMF0_9ACTN</name>
<comment type="similarity">
    <text evidence="1">Belongs to the IS21/IS1162 putative ATP-binding protein family.</text>
</comment>
<dbReference type="CDD" id="cd00009">
    <property type="entry name" value="AAA"/>
    <property type="match status" value="1"/>
</dbReference>
<evidence type="ECO:0000313" key="6">
    <source>
        <dbReference type="EMBL" id="MDN4175848.1"/>
    </source>
</evidence>
<keyword evidence="2" id="KW-0547">Nucleotide-binding</keyword>
<feature type="domain" description="AAA+ ATPase" evidence="5">
    <location>
        <begin position="119"/>
        <end position="254"/>
    </location>
</feature>
<comment type="caution">
    <text evidence="6">The sequence shown here is derived from an EMBL/GenBank/DDBJ whole genome shotgun (WGS) entry which is preliminary data.</text>
</comment>
<organism evidence="6 7">
    <name type="scientific">Nocardioides oceani</name>
    <dbReference type="NCBI Taxonomy" id="3058369"/>
    <lineage>
        <taxon>Bacteria</taxon>
        <taxon>Bacillati</taxon>
        <taxon>Actinomycetota</taxon>
        <taxon>Actinomycetes</taxon>
        <taxon>Propionibacteriales</taxon>
        <taxon>Nocardioidaceae</taxon>
        <taxon>Nocardioides</taxon>
    </lineage>
</organism>
<keyword evidence="3" id="KW-0067">ATP-binding</keyword>
<dbReference type="InterPro" id="IPR003593">
    <property type="entry name" value="AAA+_ATPase"/>
</dbReference>
<evidence type="ECO:0000256" key="1">
    <source>
        <dbReference type="ARBA" id="ARBA00008059"/>
    </source>
</evidence>
<evidence type="ECO:0000256" key="3">
    <source>
        <dbReference type="ARBA" id="ARBA00022840"/>
    </source>
</evidence>
<evidence type="ECO:0000259" key="5">
    <source>
        <dbReference type="SMART" id="SM00382"/>
    </source>
</evidence>
<dbReference type="InterPro" id="IPR028350">
    <property type="entry name" value="DNAC/IstB-like"/>
</dbReference>
<dbReference type="PIRSF" id="PIRSF003073">
    <property type="entry name" value="DNAC_TnpB_IstB"/>
    <property type="match status" value="1"/>
</dbReference>
<dbReference type="InterPro" id="IPR002611">
    <property type="entry name" value="IstB_ATP-bd"/>
</dbReference>
<evidence type="ECO:0000313" key="7">
    <source>
        <dbReference type="Proteomes" id="UP001168620"/>
    </source>
</evidence>
<dbReference type="PANTHER" id="PTHR30050">
    <property type="entry name" value="CHROMOSOMAL REPLICATION INITIATOR PROTEIN DNAA"/>
    <property type="match status" value="1"/>
</dbReference>
<dbReference type="Proteomes" id="UP001168620">
    <property type="component" value="Unassembled WGS sequence"/>
</dbReference>
<reference evidence="6" key="1">
    <citation type="submission" date="2023-06" db="EMBL/GenBank/DDBJ databases">
        <title>Draft genome sequence of Nocardioides sp. SOB77.</title>
        <authorList>
            <person name="Zhang G."/>
        </authorList>
    </citation>
    <scope>NUCLEOTIDE SEQUENCE</scope>
    <source>
        <strain evidence="6">SOB77</strain>
    </source>
</reference>
<dbReference type="InterPro" id="IPR047661">
    <property type="entry name" value="IstB"/>
</dbReference>